<dbReference type="AlphaFoldDB" id="A0A1H6IZB0"/>
<dbReference type="RefSeq" id="WP_074715317.1">
    <property type="nucleotide sequence ID" value="NZ_FNWV01000003.1"/>
</dbReference>
<gene>
    <name evidence="2" type="ORF">SAMN02910265_01191</name>
</gene>
<dbReference type="Proteomes" id="UP000183190">
    <property type="component" value="Unassembled WGS sequence"/>
</dbReference>
<sequence>MKKIIFFTLSALMLLICAVSCGEKYDPKYCGKWEADYMYLDGEKTTTMLGMPISALFRYEIKDGGKANWVSAVDSNVIQYGANTDITWREKEPDIIELRVADLDGKEETQTTDLHYRDGMLAIEDDGFAIYLKKVDEFTPIDTDALNAAAGVIQNFGVNE</sequence>
<feature type="signal peptide" evidence="1">
    <location>
        <begin position="1"/>
        <end position="21"/>
    </location>
</feature>
<evidence type="ECO:0000256" key="1">
    <source>
        <dbReference type="SAM" id="SignalP"/>
    </source>
</evidence>
<organism evidence="2 3">
    <name type="scientific">Ruminococcus flavefaciens</name>
    <dbReference type="NCBI Taxonomy" id="1265"/>
    <lineage>
        <taxon>Bacteria</taxon>
        <taxon>Bacillati</taxon>
        <taxon>Bacillota</taxon>
        <taxon>Clostridia</taxon>
        <taxon>Eubacteriales</taxon>
        <taxon>Oscillospiraceae</taxon>
        <taxon>Ruminococcus</taxon>
    </lineage>
</organism>
<reference evidence="2 3" key="1">
    <citation type="submission" date="2016-10" db="EMBL/GenBank/DDBJ databases">
        <authorList>
            <person name="de Groot N.N."/>
        </authorList>
    </citation>
    <scope>NUCLEOTIDE SEQUENCE [LARGE SCALE GENOMIC DNA]</scope>
    <source>
        <strain evidence="2 3">YAD2003</strain>
    </source>
</reference>
<accession>A0A1H6IZB0</accession>
<dbReference type="EMBL" id="FNWV01000003">
    <property type="protein sequence ID" value="SEH51828.1"/>
    <property type="molecule type" value="Genomic_DNA"/>
</dbReference>
<keyword evidence="1" id="KW-0732">Signal</keyword>
<evidence type="ECO:0000313" key="2">
    <source>
        <dbReference type="EMBL" id="SEH51828.1"/>
    </source>
</evidence>
<feature type="chain" id="PRO_5039386533" description="Lipocalin-like domain-containing protein" evidence="1">
    <location>
        <begin position="22"/>
        <end position="160"/>
    </location>
</feature>
<evidence type="ECO:0000313" key="3">
    <source>
        <dbReference type="Proteomes" id="UP000183190"/>
    </source>
</evidence>
<protein>
    <recommendedName>
        <fullName evidence="4">Lipocalin-like domain-containing protein</fullName>
    </recommendedName>
</protein>
<proteinExistence type="predicted"/>
<evidence type="ECO:0008006" key="4">
    <source>
        <dbReference type="Google" id="ProtNLM"/>
    </source>
</evidence>
<dbReference type="OrthoDB" id="1820901at2"/>
<name>A0A1H6IZB0_RUMFL</name>